<gene>
    <name evidence="1" type="ORF">PCAL00307_LOCUS12716</name>
</gene>
<evidence type="ECO:0008006" key="2">
    <source>
        <dbReference type="Google" id="ProtNLM"/>
    </source>
</evidence>
<dbReference type="SUPFAM" id="SSF54626">
    <property type="entry name" value="Chalcone isomerase"/>
    <property type="match status" value="1"/>
</dbReference>
<evidence type="ECO:0000313" key="1">
    <source>
        <dbReference type="EMBL" id="CAE0697280.1"/>
    </source>
</evidence>
<accession>A0A7S4E931</accession>
<dbReference type="PANTHER" id="PTHR47698">
    <property type="entry name" value="FATTY-ACID-BINDING PROTEIN 3, CHLOROPLASTIC"/>
    <property type="match status" value="1"/>
</dbReference>
<dbReference type="GO" id="GO:0016872">
    <property type="term" value="F:intramolecular lyase activity"/>
    <property type="evidence" value="ECO:0007669"/>
    <property type="project" value="InterPro"/>
</dbReference>
<dbReference type="AlphaFoldDB" id="A0A7S4E931"/>
<dbReference type="PANTHER" id="PTHR47698:SF2">
    <property type="entry name" value="FATTY-ACID-BINDING PROTEIN 3, CHLOROPLASTIC"/>
    <property type="match status" value="1"/>
</dbReference>
<protein>
    <recommendedName>
        <fullName evidence="2">Sulfotransferase domain-containing protein</fullName>
    </recommendedName>
</protein>
<dbReference type="Gene3D" id="3.40.50.300">
    <property type="entry name" value="P-loop containing nucleotide triphosphate hydrolases"/>
    <property type="match status" value="1"/>
</dbReference>
<sequence length="506" mass="55348">MYRHAFRVLAQRAPVATAAAATALVVAPPSRCDWWSSKTPSAPAPAAVAAPPVVEPKTGVEFPAEQGGLKLAGCGVRVKYGFIKVYAVGVYVSPRVALDKRAASPLAALRTARRDGAVVELRLTMARDVPKKTFVDALAEQITPRAGAPQSDTFAAAITGGLRDPTPEGSTTTIRLDPDGTILCANQPVSRVHSYSAAARPRRLNRGAQDPHRHAVELASRRWRGVHDTAVAEARRDNFGSCIGAYINAVYYRQSLARRASRFPWFRDDEPFVALDATVTYASESRLPAMRAALDAPRAFVVFALREPVARAFSDFRFCYRPYFFSQDIGFDAATLGALDAYDACYGAARAFYAANRTAAADAAGADAYYGLACQDLKLRRRDPFGLVRKSLYVYQVLHYRAVHGAERVTAVSAEQLKRDAPGAGRAVAAHVGLCASFSFGAGQRVHATRARVAPRHAWSRAGYRRLRAWFEPYNRRLYAALRTTESSLGWEEVDYPSFRDDRLPT</sequence>
<dbReference type="EMBL" id="HBIW01014763">
    <property type="protein sequence ID" value="CAE0697280.1"/>
    <property type="molecule type" value="Transcribed_RNA"/>
</dbReference>
<name>A0A7S4E931_9STRA</name>
<organism evidence="1">
    <name type="scientific">Pelagomonas calceolata</name>
    <dbReference type="NCBI Taxonomy" id="35677"/>
    <lineage>
        <taxon>Eukaryota</taxon>
        <taxon>Sar</taxon>
        <taxon>Stramenopiles</taxon>
        <taxon>Ochrophyta</taxon>
        <taxon>Pelagophyceae</taxon>
        <taxon>Pelagomonadales</taxon>
        <taxon>Pelagomonadaceae</taxon>
        <taxon>Pelagomonas</taxon>
    </lineage>
</organism>
<dbReference type="InterPro" id="IPR027417">
    <property type="entry name" value="P-loop_NTPase"/>
</dbReference>
<proteinExistence type="predicted"/>
<dbReference type="InterPro" id="IPR016088">
    <property type="entry name" value="Chalcone_isomerase_3-sand"/>
</dbReference>
<dbReference type="InterPro" id="IPR036298">
    <property type="entry name" value="Chalcone_isomerase_sf"/>
</dbReference>
<reference evidence="1" key="1">
    <citation type="submission" date="2021-01" db="EMBL/GenBank/DDBJ databases">
        <authorList>
            <person name="Corre E."/>
            <person name="Pelletier E."/>
            <person name="Niang G."/>
            <person name="Scheremetjew M."/>
            <person name="Finn R."/>
            <person name="Kale V."/>
            <person name="Holt S."/>
            <person name="Cochrane G."/>
            <person name="Meng A."/>
            <person name="Brown T."/>
            <person name="Cohen L."/>
        </authorList>
    </citation>
    <scope>NUCLEOTIDE SEQUENCE</scope>
    <source>
        <strain evidence="1">CCMP1756</strain>
    </source>
</reference>
<dbReference type="Gene3D" id="3.50.70.10">
    <property type="match status" value="1"/>
</dbReference>
<dbReference type="SUPFAM" id="SSF52540">
    <property type="entry name" value="P-loop containing nucleoside triphosphate hydrolases"/>
    <property type="match status" value="1"/>
</dbReference>